<dbReference type="InterPro" id="IPR000183">
    <property type="entry name" value="Orn/DAP/Arg_de-COase"/>
</dbReference>
<sequence length="377" mass="39810">MELSQQIYHDPSSYLARHRPDAPVVFLSPAKVQAQAAGFIAGFPGLVTYAVKANPDPLVIGNLTAAGITAFDVASPREIALIRELVPGAALHYNNPVRSRAEVAAAVAAGVASYSVDAPCELTKLAEVLPKGTEVSVRFKLPVKGAVYDFGAKFGATPDTAIELLQKVAAAGLTPSLTFHPGTQCTDPAAWSSYILAAADIARNAGVRLARLNVGGGFPSHRAGDRPRLRPIFNAIRESTHMAFGGLPPKLVCEPGRALAAEGLSLAVQVRAVRNGREVFLNDGIYGGLAEAPLMGNINRLQVLRPDGQRRGGPSKSWPVFGPTCDSVDKLPDSLMLPETLAEGDYILIAGIGAYSTTTVTHFNGYGRHKICVVMEL</sequence>
<dbReference type="OrthoDB" id="9802147at2"/>
<dbReference type="Gene3D" id="3.20.20.10">
    <property type="entry name" value="Alanine racemase"/>
    <property type="match status" value="1"/>
</dbReference>
<evidence type="ECO:0000256" key="9">
    <source>
        <dbReference type="RuleBase" id="RU003737"/>
    </source>
</evidence>
<comment type="similarity">
    <text evidence="2 9">Belongs to the Orn/Lys/Arg decarboxylase class-II family.</text>
</comment>
<dbReference type="Pfam" id="PF00278">
    <property type="entry name" value="Orn_DAP_Arg_deC"/>
    <property type="match status" value="1"/>
</dbReference>
<feature type="domain" description="Orn/DAP/Arg decarboxylase 2 N-terminal" evidence="11">
    <location>
        <begin position="43"/>
        <end position="261"/>
    </location>
</feature>
<dbReference type="SUPFAM" id="SSF50621">
    <property type="entry name" value="Alanine racemase C-terminal domain-like"/>
    <property type="match status" value="1"/>
</dbReference>
<dbReference type="Gene3D" id="2.40.37.10">
    <property type="entry name" value="Lyase, Ornithine Decarboxylase, Chain A, domain 1"/>
    <property type="match status" value="1"/>
</dbReference>
<name>A0A037ZKB3_9RHOB</name>
<dbReference type="InterPro" id="IPR009006">
    <property type="entry name" value="Ala_racemase/Decarboxylase_C"/>
</dbReference>
<dbReference type="InterPro" id="IPR002433">
    <property type="entry name" value="Orn_de-COase"/>
</dbReference>
<evidence type="ECO:0000256" key="1">
    <source>
        <dbReference type="ARBA" id="ARBA00001933"/>
    </source>
</evidence>
<dbReference type="EC" id="4.1.1.17" evidence="6"/>
<proteinExistence type="inferred from homology"/>
<gene>
    <name evidence="12" type="ORF">ACMU_06270</name>
</gene>
<dbReference type="InterPro" id="IPR029066">
    <property type="entry name" value="PLP-binding_barrel"/>
</dbReference>
<dbReference type="PANTHER" id="PTHR11482">
    <property type="entry name" value="ARGININE/DIAMINOPIMELATE/ORNITHINE DECARBOXYLASE"/>
    <property type="match status" value="1"/>
</dbReference>
<dbReference type="InterPro" id="IPR022644">
    <property type="entry name" value="De-COase2_N"/>
</dbReference>
<dbReference type="CDD" id="cd00622">
    <property type="entry name" value="PLPDE_III_ODC"/>
    <property type="match status" value="1"/>
</dbReference>
<dbReference type="GO" id="GO:0033387">
    <property type="term" value="P:putrescine biosynthetic process from arginine, via ornithine"/>
    <property type="evidence" value="ECO:0007669"/>
    <property type="project" value="TreeGrafter"/>
</dbReference>
<keyword evidence="3 8" id="KW-0663">Pyridoxal phosphate</keyword>
<feature type="modified residue" description="N6-(pyridoxal phosphate)lysine" evidence="8">
    <location>
        <position position="52"/>
    </location>
</feature>
<protein>
    <recommendedName>
        <fullName evidence="6">ornithine decarboxylase</fullName>
        <ecNumber evidence="6">4.1.1.17</ecNumber>
    </recommendedName>
</protein>
<evidence type="ECO:0000256" key="2">
    <source>
        <dbReference type="ARBA" id="ARBA00008872"/>
    </source>
</evidence>
<accession>A0A037ZKB3</accession>
<dbReference type="EMBL" id="JFKE01000002">
    <property type="protein sequence ID" value="KAJ56543.1"/>
    <property type="molecule type" value="Genomic_DNA"/>
</dbReference>
<comment type="cofactor">
    <cofactor evidence="1 8">
        <name>pyridoxal 5'-phosphate</name>
        <dbReference type="ChEBI" id="CHEBI:597326"/>
    </cofactor>
</comment>
<evidence type="ECO:0000256" key="4">
    <source>
        <dbReference type="ARBA" id="ARBA00023239"/>
    </source>
</evidence>
<dbReference type="GO" id="GO:0005737">
    <property type="term" value="C:cytoplasm"/>
    <property type="evidence" value="ECO:0007669"/>
    <property type="project" value="TreeGrafter"/>
</dbReference>
<evidence type="ECO:0000256" key="7">
    <source>
        <dbReference type="ARBA" id="ARBA00049127"/>
    </source>
</evidence>
<dbReference type="AlphaFoldDB" id="A0A037ZKB3"/>
<keyword evidence="13" id="KW-1185">Reference proteome</keyword>
<dbReference type="RefSeq" id="WP_035256671.1">
    <property type="nucleotide sequence ID" value="NZ_JFKE01000002.1"/>
</dbReference>
<evidence type="ECO:0000313" key="12">
    <source>
        <dbReference type="EMBL" id="KAJ56543.1"/>
    </source>
</evidence>
<dbReference type="Pfam" id="PF02784">
    <property type="entry name" value="Orn_Arg_deC_N"/>
    <property type="match status" value="1"/>
</dbReference>
<reference evidence="12 13" key="1">
    <citation type="submission" date="2014-03" db="EMBL/GenBank/DDBJ databases">
        <title>Draft Genome Sequence of Actibacterium mucosum KCTC 23349, a Marine Alphaproteobacterium with Complex Ionic Requirements Isolated from Mediterranean Seawater at Malvarrosa Beach, Valencia, Spain.</title>
        <authorList>
            <person name="Arahal D.R."/>
            <person name="Shao Z."/>
            <person name="Lai Q."/>
            <person name="Pujalte M.J."/>
        </authorList>
    </citation>
    <scope>NUCLEOTIDE SEQUENCE [LARGE SCALE GENOMIC DNA]</scope>
    <source>
        <strain evidence="12 13">KCTC 23349</strain>
    </source>
</reference>
<dbReference type="STRING" id="1454373.ACMU_06270"/>
<dbReference type="PRINTS" id="PR01182">
    <property type="entry name" value="ORNDCRBXLASE"/>
</dbReference>
<feature type="domain" description="Orn/DAP/Arg decarboxylase 2 C-terminal" evidence="10">
    <location>
        <begin position="264"/>
        <end position="353"/>
    </location>
</feature>
<dbReference type="Proteomes" id="UP000026249">
    <property type="component" value="Unassembled WGS sequence"/>
</dbReference>
<dbReference type="GO" id="GO:0004586">
    <property type="term" value="F:ornithine decarboxylase activity"/>
    <property type="evidence" value="ECO:0007669"/>
    <property type="project" value="UniProtKB-EC"/>
</dbReference>
<comment type="pathway">
    <text evidence="5">Amine and polyamine biosynthesis; putrescine biosynthesis via L-ornithine pathway; putrescine from L-ornithine: step 1/1.</text>
</comment>
<evidence type="ECO:0000256" key="3">
    <source>
        <dbReference type="ARBA" id="ARBA00022898"/>
    </source>
</evidence>
<dbReference type="InterPro" id="IPR022643">
    <property type="entry name" value="De-COase2_C"/>
</dbReference>
<organism evidence="12 13">
    <name type="scientific">Actibacterium mucosum KCTC 23349</name>
    <dbReference type="NCBI Taxonomy" id="1454373"/>
    <lineage>
        <taxon>Bacteria</taxon>
        <taxon>Pseudomonadati</taxon>
        <taxon>Pseudomonadota</taxon>
        <taxon>Alphaproteobacteria</taxon>
        <taxon>Rhodobacterales</taxon>
        <taxon>Roseobacteraceae</taxon>
        <taxon>Actibacterium</taxon>
    </lineage>
</organism>
<keyword evidence="4" id="KW-0456">Lyase</keyword>
<evidence type="ECO:0000313" key="13">
    <source>
        <dbReference type="Proteomes" id="UP000026249"/>
    </source>
</evidence>
<dbReference type="SUPFAM" id="SSF51419">
    <property type="entry name" value="PLP-binding barrel"/>
    <property type="match status" value="1"/>
</dbReference>
<comment type="catalytic activity">
    <reaction evidence="7">
        <text>L-ornithine + H(+) = putrescine + CO2</text>
        <dbReference type="Rhea" id="RHEA:22964"/>
        <dbReference type="ChEBI" id="CHEBI:15378"/>
        <dbReference type="ChEBI" id="CHEBI:16526"/>
        <dbReference type="ChEBI" id="CHEBI:46911"/>
        <dbReference type="ChEBI" id="CHEBI:326268"/>
        <dbReference type="EC" id="4.1.1.17"/>
    </reaction>
</comment>
<evidence type="ECO:0000256" key="8">
    <source>
        <dbReference type="PIRSR" id="PIRSR600183-50"/>
    </source>
</evidence>
<evidence type="ECO:0000256" key="5">
    <source>
        <dbReference type="ARBA" id="ARBA00034115"/>
    </source>
</evidence>
<comment type="caution">
    <text evidence="12">The sequence shown here is derived from an EMBL/GenBank/DDBJ whole genome shotgun (WGS) entry which is preliminary data.</text>
</comment>
<evidence type="ECO:0000259" key="10">
    <source>
        <dbReference type="Pfam" id="PF00278"/>
    </source>
</evidence>
<evidence type="ECO:0000256" key="6">
    <source>
        <dbReference type="ARBA" id="ARBA00034138"/>
    </source>
</evidence>
<dbReference type="PRINTS" id="PR01179">
    <property type="entry name" value="ODADCRBXLASE"/>
</dbReference>
<dbReference type="PROSITE" id="PS00878">
    <property type="entry name" value="ODR_DC_2_1"/>
    <property type="match status" value="1"/>
</dbReference>
<feature type="active site" description="Proton donor" evidence="8">
    <location>
        <position position="325"/>
    </location>
</feature>
<evidence type="ECO:0000259" key="11">
    <source>
        <dbReference type="Pfam" id="PF02784"/>
    </source>
</evidence>
<dbReference type="InterPro" id="IPR022653">
    <property type="entry name" value="De-COase2_pyr-phos_BS"/>
</dbReference>
<dbReference type="PANTHER" id="PTHR11482:SF6">
    <property type="entry name" value="ORNITHINE DECARBOXYLASE 1-RELATED"/>
    <property type="match status" value="1"/>
</dbReference>